<gene>
    <name evidence="5" type="ORF">CJD38_02475</name>
</gene>
<name>A0A2T5MKC0_9GAMM</name>
<reference evidence="5 6" key="1">
    <citation type="submission" date="2018-04" db="EMBL/GenBank/DDBJ databases">
        <title>Novel species isolated from glacier.</title>
        <authorList>
            <person name="Liu Q."/>
            <person name="Xin Y.-H."/>
        </authorList>
    </citation>
    <scope>NUCLEOTIDE SEQUENCE [LARGE SCALE GENOMIC DNA]</scope>
    <source>
        <strain evidence="5 6">GT1R17</strain>
    </source>
</reference>
<comment type="similarity">
    <text evidence="1">Belongs to the transcriptional regulatory Fis family.</text>
</comment>
<dbReference type="OrthoDB" id="9802388at2"/>
<dbReference type="GO" id="GO:0043565">
    <property type="term" value="F:sequence-specific DNA binding"/>
    <property type="evidence" value="ECO:0007669"/>
    <property type="project" value="InterPro"/>
</dbReference>
<dbReference type="PANTHER" id="PTHR47918:SF1">
    <property type="entry name" value="DNA-BINDING PROTEIN FIS"/>
    <property type="match status" value="1"/>
</dbReference>
<keyword evidence="2" id="KW-0238">DNA-binding</keyword>
<dbReference type="InterPro" id="IPR009057">
    <property type="entry name" value="Homeodomain-like_sf"/>
</dbReference>
<dbReference type="PIRSF" id="PIRSF002097">
    <property type="entry name" value="DNA-binding_Fis"/>
    <property type="match status" value="1"/>
</dbReference>
<comment type="caution">
    <text evidence="5">The sequence shown here is derived from an EMBL/GenBank/DDBJ whole genome shotgun (WGS) entry which is preliminary data.</text>
</comment>
<dbReference type="InterPro" id="IPR050207">
    <property type="entry name" value="Trans_regulatory_Fis"/>
</dbReference>
<organism evidence="5 6">
    <name type="scientific">Stenotrophobium rhamnosiphilum</name>
    <dbReference type="NCBI Taxonomy" id="2029166"/>
    <lineage>
        <taxon>Bacteria</taxon>
        <taxon>Pseudomonadati</taxon>
        <taxon>Pseudomonadota</taxon>
        <taxon>Gammaproteobacteria</taxon>
        <taxon>Nevskiales</taxon>
        <taxon>Nevskiaceae</taxon>
        <taxon>Stenotrophobium</taxon>
    </lineage>
</organism>
<feature type="domain" description="DNA binding HTH" evidence="4">
    <location>
        <begin position="40"/>
        <end position="80"/>
    </location>
</feature>
<evidence type="ECO:0000313" key="6">
    <source>
        <dbReference type="Proteomes" id="UP000244248"/>
    </source>
</evidence>
<dbReference type="InterPro" id="IPR002197">
    <property type="entry name" value="HTH_Fis"/>
</dbReference>
<dbReference type="PRINTS" id="PR01591">
    <property type="entry name" value="DNABINDNGFIS"/>
</dbReference>
<proteinExistence type="inferred from homology"/>
<evidence type="ECO:0000256" key="2">
    <source>
        <dbReference type="ARBA" id="ARBA00023125"/>
    </source>
</evidence>
<protein>
    <recommendedName>
        <fullName evidence="3">Putative Fis-like DNA-binding protein</fullName>
    </recommendedName>
</protein>
<accession>A0A2T5MKC0</accession>
<dbReference type="RefSeq" id="WP_107938706.1">
    <property type="nucleotide sequence ID" value="NZ_QANS01000001.1"/>
</dbReference>
<dbReference type="Pfam" id="PF02954">
    <property type="entry name" value="HTH_8"/>
    <property type="match status" value="1"/>
</dbReference>
<evidence type="ECO:0000256" key="1">
    <source>
        <dbReference type="ARBA" id="ARBA00008559"/>
    </source>
</evidence>
<dbReference type="PRINTS" id="PR01590">
    <property type="entry name" value="HTHFIS"/>
</dbReference>
<dbReference type="GO" id="GO:0006355">
    <property type="term" value="P:regulation of DNA-templated transcription"/>
    <property type="evidence" value="ECO:0007669"/>
    <property type="project" value="InterPro"/>
</dbReference>
<dbReference type="SUPFAM" id="SSF46689">
    <property type="entry name" value="Homeodomain-like"/>
    <property type="match status" value="1"/>
</dbReference>
<evidence type="ECO:0000259" key="4">
    <source>
        <dbReference type="Pfam" id="PF02954"/>
    </source>
</evidence>
<dbReference type="Proteomes" id="UP000244248">
    <property type="component" value="Unassembled WGS sequence"/>
</dbReference>
<sequence length="87" mass="9676">MSAQRTLDSKPLCNSVSECLDDYFEALNGHAPKDLYDTILAQVEPPLLRATLSYCDGNQSRAADMLGLNRATLRKKLQQYKIKALSS</sequence>
<dbReference type="AlphaFoldDB" id="A0A2T5MKC0"/>
<dbReference type="InterPro" id="IPR005412">
    <property type="entry name" value="Fis_DNA-bd"/>
</dbReference>
<keyword evidence="6" id="KW-1185">Reference proteome</keyword>
<dbReference type="EMBL" id="QANS01000001">
    <property type="protein sequence ID" value="PTU32999.1"/>
    <property type="molecule type" value="Genomic_DNA"/>
</dbReference>
<dbReference type="Gene3D" id="1.10.10.60">
    <property type="entry name" value="Homeodomain-like"/>
    <property type="match status" value="1"/>
</dbReference>
<dbReference type="PANTHER" id="PTHR47918">
    <property type="entry name" value="DNA-BINDING PROTEIN FIS"/>
    <property type="match status" value="1"/>
</dbReference>
<evidence type="ECO:0000313" key="5">
    <source>
        <dbReference type="EMBL" id="PTU32999.1"/>
    </source>
</evidence>
<evidence type="ECO:0000256" key="3">
    <source>
        <dbReference type="ARBA" id="ARBA00029540"/>
    </source>
</evidence>